<gene>
    <name evidence="1" type="ORF">CCMA1212_006607</name>
</gene>
<sequence length="134" mass="14271">STNRPREDTKVLCDHDLTNIPGKSIIGAHLDYPLNGFTPPHRHGGTIVVACILLGELLSGINGNSPEIYKPGKTFVELPGCHRTVGETTSRTASRQVIAVLVADTEVVKAGGYAALTVLDKDADLPRNSILSNM</sequence>
<evidence type="ECO:0000313" key="1">
    <source>
        <dbReference type="EMBL" id="TFB01560.1"/>
    </source>
</evidence>
<reference evidence="1 2" key="1">
    <citation type="submission" date="2018-01" db="EMBL/GenBank/DDBJ databases">
        <title>Genome characterization of the sugarcane-associated fungus Trichoderma ghanense CCMA-1212 and their application in lignocelulose bioconversion.</title>
        <authorList>
            <person name="Steindorff A.S."/>
            <person name="Mendes T.D."/>
            <person name="Vilela E.S.D."/>
            <person name="Rodrigues D.S."/>
            <person name="Formighieri E.F."/>
            <person name="Melo I.S."/>
            <person name="Favaro L.C.L."/>
        </authorList>
    </citation>
    <scope>NUCLEOTIDE SEQUENCE [LARGE SCALE GENOMIC DNA]</scope>
    <source>
        <strain evidence="1 2">CCMA-1212</strain>
    </source>
</reference>
<dbReference type="Gene3D" id="2.60.120.10">
    <property type="entry name" value="Jelly Rolls"/>
    <property type="match status" value="1"/>
</dbReference>
<evidence type="ECO:0008006" key="3">
    <source>
        <dbReference type="Google" id="ProtNLM"/>
    </source>
</evidence>
<dbReference type="RefSeq" id="XP_073557761.1">
    <property type="nucleotide sequence ID" value="XM_073703817.1"/>
</dbReference>
<protein>
    <recommendedName>
        <fullName evidence="3">Cupin 2 conserved barrel domain-containing protein</fullName>
    </recommendedName>
</protein>
<evidence type="ECO:0000313" key="2">
    <source>
        <dbReference type="Proteomes" id="UP001642720"/>
    </source>
</evidence>
<name>A0ABY2H252_9HYPO</name>
<dbReference type="PANTHER" id="PTHR38599:SF1">
    <property type="entry name" value="CUPIN DOMAIN PROTEIN (AFU_ORTHOLOGUE AFUA_3G13620)"/>
    <property type="match status" value="1"/>
</dbReference>
<dbReference type="InterPro" id="IPR014710">
    <property type="entry name" value="RmlC-like_jellyroll"/>
</dbReference>
<dbReference type="GeneID" id="300578267"/>
<dbReference type="Proteomes" id="UP001642720">
    <property type="component" value="Unassembled WGS sequence"/>
</dbReference>
<dbReference type="PANTHER" id="PTHR38599">
    <property type="entry name" value="CUPIN DOMAIN PROTEIN (AFU_ORTHOLOGUE AFUA_3G13620)"/>
    <property type="match status" value="1"/>
</dbReference>
<feature type="non-terminal residue" evidence="1">
    <location>
        <position position="1"/>
    </location>
</feature>
<comment type="caution">
    <text evidence="1">The sequence shown here is derived from an EMBL/GenBank/DDBJ whole genome shotgun (WGS) entry which is preliminary data.</text>
</comment>
<accession>A0ABY2H252</accession>
<organism evidence="1 2">
    <name type="scientific">Trichoderma ghanense</name>
    <dbReference type="NCBI Taxonomy" id="65468"/>
    <lineage>
        <taxon>Eukaryota</taxon>
        <taxon>Fungi</taxon>
        <taxon>Dikarya</taxon>
        <taxon>Ascomycota</taxon>
        <taxon>Pezizomycotina</taxon>
        <taxon>Sordariomycetes</taxon>
        <taxon>Hypocreomycetidae</taxon>
        <taxon>Hypocreales</taxon>
        <taxon>Hypocreaceae</taxon>
        <taxon>Trichoderma</taxon>
    </lineage>
</organism>
<keyword evidence="2" id="KW-1185">Reference proteome</keyword>
<dbReference type="EMBL" id="PPTA01000008">
    <property type="protein sequence ID" value="TFB01560.1"/>
    <property type="molecule type" value="Genomic_DNA"/>
</dbReference>
<proteinExistence type="predicted"/>
<dbReference type="InterPro" id="IPR011051">
    <property type="entry name" value="RmlC_Cupin_sf"/>
</dbReference>
<dbReference type="SUPFAM" id="SSF51182">
    <property type="entry name" value="RmlC-like cupins"/>
    <property type="match status" value="1"/>
</dbReference>